<dbReference type="AlphaFoldDB" id="A0AAV6VET1"/>
<protein>
    <submittedName>
        <fullName evidence="2">Uncharacterized protein</fullName>
    </submittedName>
</protein>
<reference evidence="2 3" key="1">
    <citation type="journal article" date="2022" name="Nat. Ecol. Evol.">
        <title>A masculinizing supergene underlies an exaggerated male reproductive morph in a spider.</title>
        <authorList>
            <person name="Hendrickx F."/>
            <person name="De Corte Z."/>
            <person name="Sonet G."/>
            <person name="Van Belleghem S.M."/>
            <person name="Kostlbacher S."/>
            <person name="Vangestel C."/>
        </authorList>
    </citation>
    <scope>NUCLEOTIDE SEQUENCE [LARGE SCALE GENOMIC DNA]</scope>
    <source>
        <strain evidence="2">W744_W776</strain>
    </source>
</reference>
<name>A0AAV6VET1_9ARAC</name>
<proteinExistence type="predicted"/>
<sequence length="120" mass="13267">MERAAINKSAKPRMVTYPSSCSRPNDALCVAAGPSWPLHPCPWHTNAHSHLSFKMRDSPVIFHVLVKVTVLRDEPDSATPATEESSRDLGGPIQEERSEDGVEIPIRFGAAKRKLLRIPT</sequence>
<keyword evidence="3" id="KW-1185">Reference proteome</keyword>
<evidence type="ECO:0000256" key="1">
    <source>
        <dbReference type="SAM" id="MobiDB-lite"/>
    </source>
</evidence>
<feature type="region of interest" description="Disordered" evidence="1">
    <location>
        <begin position="73"/>
        <end position="102"/>
    </location>
</feature>
<accession>A0AAV6VET1</accession>
<evidence type="ECO:0000313" key="2">
    <source>
        <dbReference type="EMBL" id="KAG8194141.1"/>
    </source>
</evidence>
<dbReference type="Proteomes" id="UP000827092">
    <property type="component" value="Unassembled WGS sequence"/>
</dbReference>
<organism evidence="2 3">
    <name type="scientific">Oedothorax gibbosus</name>
    <dbReference type="NCBI Taxonomy" id="931172"/>
    <lineage>
        <taxon>Eukaryota</taxon>
        <taxon>Metazoa</taxon>
        <taxon>Ecdysozoa</taxon>
        <taxon>Arthropoda</taxon>
        <taxon>Chelicerata</taxon>
        <taxon>Arachnida</taxon>
        <taxon>Araneae</taxon>
        <taxon>Araneomorphae</taxon>
        <taxon>Entelegynae</taxon>
        <taxon>Araneoidea</taxon>
        <taxon>Linyphiidae</taxon>
        <taxon>Erigoninae</taxon>
        <taxon>Oedothorax</taxon>
    </lineage>
</organism>
<dbReference type="EMBL" id="JAFNEN010000108">
    <property type="protein sequence ID" value="KAG8194141.1"/>
    <property type="molecule type" value="Genomic_DNA"/>
</dbReference>
<evidence type="ECO:0000313" key="3">
    <source>
        <dbReference type="Proteomes" id="UP000827092"/>
    </source>
</evidence>
<comment type="caution">
    <text evidence="2">The sequence shown here is derived from an EMBL/GenBank/DDBJ whole genome shotgun (WGS) entry which is preliminary data.</text>
</comment>
<gene>
    <name evidence="2" type="ORF">JTE90_000979</name>
</gene>